<dbReference type="GO" id="GO:0016020">
    <property type="term" value="C:membrane"/>
    <property type="evidence" value="ECO:0007669"/>
    <property type="project" value="TreeGrafter"/>
</dbReference>
<feature type="transmembrane region" description="Helical" evidence="8">
    <location>
        <begin position="164"/>
        <end position="187"/>
    </location>
</feature>
<organism evidence="9 10">
    <name type="scientific">Streptosporangium carneum</name>
    <dbReference type="NCBI Taxonomy" id="47481"/>
    <lineage>
        <taxon>Bacteria</taxon>
        <taxon>Bacillati</taxon>
        <taxon>Actinomycetota</taxon>
        <taxon>Actinomycetes</taxon>
        <taxon>Streptosporangiales</taxon>
        <taxon>Streptosporangiaceae</taxon>
        <taxon>Streptosporangium</taxon>
    </lineage>
</organism>
<evidence type="ECO:0000256" key="8">
    <source>
        <dbReference type="SAM" id="Phobius"/>
    </source>
</evidence>
<keyword evidence="3" id="KW-0813">Transport</keyword>
<evidence type="ECO:0000256" key="7">
    <source>
        <dbReference type="SAM" id="MobiDB-lite"/>
    </source>
</evidence>
<protein>
    <recommendedName>
        <fullName evidence="11">MFS transporter</fullName>
    </recommendedName>
</protein>
<evidence type="ECO:0000256" key="5">
    <source>
        <dbReference type="ARBA" id="ARBA00022989"/>
    </source>
</evidence>
<keyword evidence="6 8" id="KW-0472">Membrane</keyword>
<evidence type="ECO:0000256" key="3">
    <source>
        <dbReference type="ARBA" id="ARBA00022448"/>
    </source>
</evidence>
<dbReference type="GO" id="GO:0012505">
    <property type="term" value="C:endomembrane system"/>
    <property type="evidence" value="ECO:0007669"/>
    <property type="project" value="UniProtKB-SubCell"/>
</dbReference>
<evidence type="ECO:0000313" key="9">
    <source>
        <dbReference type="EMBL" id="GLK11284.1"/>
    </source>
</evidence>
<feature type="transmembrane region" description="Helical" evidence="8">
    <location>
        <begin position="275"/>
        <end position="297"/>
    </location>
</feature>
<feature type="transmembrane region" description="Helical" evidence="8">
    <location>
        <begin position="309"/>
        <end position="327"/>
    </location>
</feature>
<evidence type="ECO:0008006" key="11">
    <source>
        <dbReference type="Google" id="ProtNLM"/>
    </source>
</evidence>
<keyword evidence="10" id="KW-1185">Reference proteome</keyword>
<feature type="transmembrane region" description="Helical" evidence="8">
    <location>
        <begin position="49"/>
        <end position="70"/>
    </location>
</feature>
<feature type="transmembrane region" description="Helical" evidence="8">
    <location>
        <begin position="14"/>
        <end position="37"/>
    </location>
</feature>
<evidence type="ECO:0000256" key="6">
    <source>
        <dbReference type="ARBA" id="ARBA00023136"/>
    </source>
</evidence>
<feature type="transmembrane region" description="Helical" evidence="8">
    <location>
        <begin position="400"/>
        <end position="421"/>
    </location>
</feature>
<keyword evidence="5 8" id="KW-1133">Transmembrane helix</keyword>
<evidence type="ECO:0000313" key="10">
    <source>
        <dbReference type="Proteomes" id="UP001143474"/>
    </source>
</evidence>
<sequence length="452" mass="46000">MTAPARLTRDRPTWLLYLQLGAFATYLYSLSAALPMLSAEQGVSQTVAGLHGTMMAVGGVLTGLALPWLTRRIGRRAATWTGLAGMNAGVLLVTLSDALPVTLLGYGIASGMGSISLYTGMSVLSDHHGPAGPAAISEANAVAGTVGLGAPFVVSLAAQSALGWRAALLVTPVLTTVLALTLGRAWIPEREDAGARAGRGRPEESAGHKEFEEHGEHGRLAERADAGALSGREGHEETGGHGGPEASRGPGGPVGHGQRGGRERDSGGSGLGWRFYLAGAVLFCCVALEFSFNLWAAKLVTDRTGLSPAVAATALTAFTSGLAVGRFGGARLALRIPTAPLLTGALALTAAGWLVFWTSTNPVLSYAGLVLSGVGVSLHFPLALSRVLTSASARPERATAASSLFASSAVGVGPFLLGALADAFGTQPAFLLVPVLISLAVCGIAVSSRSPR</sequence>
<feature type="compositionally biased region" description="Gly residues" evidence="7">
    <location>
        <begin position="249"/>
        <end position="258"/>
    </location>
</feature>
<dbReference type="PANTHER" id="PTHR23514">
    <property type="entry name" value="BYPASS OF STOP CODON PROTEIN 6"/>
    <property type="match status" value="1"/>
</dbReference>
<comment type="caution">
    <text evidence="9">The sequence shown here is derived from an EMBL/GenBank/DDBJ whole genome shotgun (WGS) entry which is preliminary data.</text>
</comment>
<accession>A0A9W6I5E3</accession>
<comment type="similarity">
    <text evidence="2">Belongs to the major facilitator superfamily.</text>
</comment>
<dbReference type="InterPro" id="IPR036259">
    <property type="entry name" value="MFS_trans_sf"/>
</dbReference>
<keyword evidence="4 8" id="KW-0812">Transmembrane</keyword>
<comment type="subcellular location">
    <subcellularLocation>
        <location evidence="1">Endomembrane system</location>
        <topology evidence="1">Multi-pass membrane protein</topology>
    </subcellularLocation>
</comment>
<feature type="transmembrane region" description="Helical" evidence="8">
    <location>
        <begin position="101"/>
        <end position="118"/>
    </location>
</feature>
<dbReference type="GO" id="GO:0022857">
    <property type="term" value="F:transmembrane transporter activity"/>
    <property type="evidence" value="ECO:0007669"/>
    <property type="project" value="InterPro"/>
</dbReference>
<dbReference type="InterPro" id="IPR051788">
    <property type="entry name" value="MFS_Transporter"/>
</dbReference>
<dbReference type="InterPro" id="IPR011701">
    <property type="entry name" value="MFS"/>
</dbReference>
<reference evidence="9" key="1">
    <citation type="journal article" date="2014" name="Int. J. Syst. Evol. Microbiol.">
        <title>Complete genome sequence of Corynebacterium casei LMG S-19264T (=DSM 44701T), isolated from a smear-ripened cheese.</title>
        <authorList>
            <consortium name="US DOE Joint Genome Institute (JGI-PGF)"/>
            <person name="Walter F."/>
            <person name="Albersmeier A."/>
            <person name="Kalinowski J."/>
            <person name="Ruckert C."/>
        </authorList>
    </citation>
    <scope>NUCLEOTIDE SEQUENCE</scope>
    <source>
        <strain evidence="9">VKM Ac-2007</strain>
    </source>
</reference>
<dbReference type="Pfam" id="PF07690">
    <property type="entry name" value="MFS_1"/>
    <property type="match status" value="2"/>
</dbReference>
<dbReference type="Gene3D" id="1.20.1250.20">
    <property type="entry name" value="MFS general substrate transporter like domains"/>
    <property type="match status" value="2"/>
</dbReference>
<dbReference type="EMBL" id="BSEV01000010">
    <property type="protein sequence ID" value="GLK11284.1"/>
    <property type="molecule type" value="Genomic_DNA"/>
</dbReference>
<gene>
    <name evidence="9" type="ORF">GCM10017600_46900</name>
</gene>
<dbReference type="SUPFAM" id="SSF103473">
    <property type="entry name" value="MFS general substrate transporter"/>
    <property type="match status" value="1"/>
</dbReference>
<feature type="transmembrane region" description="Helical" evidence="8">
    <location>
        <begin position="427"/>
        <end position="446"/>
    </location>
</feature>
<name>A0A9W6I5E3_9ACTN</name>
<dbReference type="PANTHER" id="PTHR23514:SF3">
    <property type="entry name" value="BYPASS OF STOP CODON PROTEIN 6"/>
    <property type="match status" value="1"/>
</dbReference>
<feature type="region of interest" description="Disordered" evidence="7">
    <location>
        <begin position="192"/>
        <end position="266"/>
    </location>
</feature>
<feature type="transmembrane region" description="Helical" evidence="8">
    <location>
        <begin position="363"/>
        <end position="388"/>
    </location>
</feature>
<reference evidence="9" key="2">
    <citation type="submission" date="2023-01" db="EMBL/GenBank/DDBJ databases">
        <authorList>
            <person name="Sun Q."/>
            <person name="Evtushenko L."/>
        </authorList>
    </citation>
    <scope>NUCLEOTIDE SEQUENCE</scope>
    <source>
        <strain evidence="9">VKM Ac-2007</strain>
    </source>
</reference>
<feature type="transmembrane region" description="Helical" evidence="8">
    <location>
        <begin position="339"/>
        <end position="357"/>
    </location>
</feature>
<evidence type="ECO:0000256" key="2">
    <source>
        <dbReference type="ARBA" id="ARBA00008335"/>
    </source>
</evidence>
<dbReference type="Proteomes" id="UP001143474">
    <property type="component" value="Unassembled WGS sequence"/>
</dbReference>
<evidence type="ECO:0000256" key="4">
    <source>
        <dbReference type="ARBA" id="ARBA00022692"/>
    </source>
</evidence>
<evidence type="ECO:0000256" key="1">
    <source>
        <dbReference type="ARBA" id="ARBA00004127"/>
    </source>
</evidence>
<proteinExistence type="inferred from homology"/>
<dbReference type="AlphaFoldDB" id="A0A9W6I5E3"/>
<feature type="compositionally biased region" description="Basic and acidic residues" evidence="7">
    <location>
        <begin position="192"/>
        <end position="225"/>
    </location>
</feature>